<feature type="transmembrane region" description="Helical" evidence="7">
    <location>
        <begin position="7"/>
        <end position="28"/>
    </location>
</feature>
<evidence type="ECO:0000313" key="8">
    <source>
        <dbReference type="EMBL" id="MFD1410094.1"/>
    </source>
</evidence>
<dbReference type="RefSeq" id="WP_125648438.1">
    <property type="nucleotide sequence ID" value="NZ_JBHTOH010000006.1"/>
</dbReference>
<evidence type="ECO:0000256" key="2">
    <source>
        <dbReference type="ARBA" id="ARBA00005262"/>
    </source>
</evidence>
<evidence type="ECO:0000256" key="3">
    <source>
        <dbReference type="ARBA" id="ARBA00022475"/>
    </source>
</evidence>
<dbReference type="Pfam" id="PF02417">
    <property type="entry name" value="Chromate_transp"/>
    <property type="match status" value="1"/>
</dbReference>
<gene>
    <name evidence="8" type="ORF">ACFQ4R_00410</name>
</gene>
<dbReference type="InterPro" id="IPR052518">
    <property type="entry name" value="CHR_Transporter"/>
</dbReference>
<dbReference type="Proteomes" id="UP001597191">
    <property type="component" value="Unassembled WGS sequence"/>
</dbReference>
<proteinExistence type="inferred from homology"/>
<feature type="transmembrane region" description="Helical" evidence="7">
    <location>
        <begin position="142"/>
        <end position="172"/>
    </location>
</feature>
<evidence type="ECO:0000256" key="5">
    <source>
        <dbReference type="ARBA" id="ARBA00022989"/>
    </source>
</evidence>
<comment type="subcellular location">
    <subcellularLocation>
        <location evidence="1">Cell membrane</location>
        <topology evidence="1">Multi-pass membrane protein</topology>
    </subcellularLocation>
</comment>
<comment type="similarity">
    <text evidence="2">Belongs to the chromate ion transporter (CHR) (TC 2.A.51) family.</text>
</comment>
<keyword evidence="4 7" id="KW-0812">Transmembrane</keyword>
<dbReference type="PANTHER" id="PTHR43663">
    <property type="entry name" value="CHROMATE TRANSPORT PROTEIN-RELATED"/>
    <property type="match status" value="1"/>
</dbReference>
<protein>
    <submittedName>
        <fullName evidence="8">Chromate transporter</fullName>
    </submittedName>
</protein>
<keyword evidence="3" id="KW-1003">Cell membrane</keyword>
<evidence type="ECO:0000313" key="9">
    <source>
        <dbReference type="Proteomes" id="UP001597191"/>
    </source>
</evidence>
<reference evidence="9" key="1">
    <citation type="journal article" date="2019" name="Int. J. Syst. Evol. Microbiol.">
        <title>The Global Catalogue of Microorganisms (GCM) 10K type strain sequencing project: providing services to taxonomists for standard genome sequencing and annotation.</title>
        <authorList>
            <consortium name="The Broad Institute Genomics Platform"/>
            <consortium name="The Broad Institute Genome Sequencing Center for Infectious Disease"/>
            <person name="Wu L."/>
            <person name="Ma J."/>
        </authorList>
    </citation>
    <scope>NUCLEOTIDE SEQUENCE [LARGE SCALE GENOMIC DNA]</scope>
    <source>
        <strain evidence="9">CCM 8937</strain>
    </source>
</reference>
<keyword evidence="9" id="KW-1185">Reference proteome</keyword>
<evidence type="ECO:0000256" key="7">
    <source>
        <dbReference type="SAM" id="Phobius"/>
    </source>
</evidence>
<dbReference type="InterPro" id="IPR003370">
    <property type="entry name" value="Chromate_transpt"/>
</dbReference>
<comment type="caution">
    <text evidence="8">The sequence shown here is derived from an EMBL/GenBank/DDBJ whole genome shotgun (WGS) entry which is preliminary data.</text>
</comment>
<dbReference type="PANTHER" id="PTHR43663:SF2">
    <property type="entry name" value="CHROMATE TRANSPORT PROTEIN-RELATED"/>
    <property type="match status" value="1"/>
</dbReference>
<keyword evidence="5 7" id="KW-1133">Transmembrane helix</keyword>
<dbReference type="EMBL" id="JBHTOH010000006">
    <property type="protein sequence ID" value="MFD1410094.1"/>
    <property type="molecule type" value="Genomic_DNA"/>
</dbReference>
<evidence type="ECO:0000256" key="4">
    <source>
        <dbReference type="ARBA" id="ARBA00022692"/>
    </source>
</evidence>
<evidence type="ECO:0000256" key="6">
    <source>
        <dbReference type="ARBA" id="ARBA00023136"/>
    </source>
</evidence>
<organism evidence="8 9">
    <name type="scientific">Lapidilactobacillus gannanensis</name>
    <dbReference type="NCBI Taxonomy" id="2486002"/>
    <lineage>
        <taxon>Bacteria</taxon>
        <taxon>Bacillati</taxon>
        <taxon>Bacillota</taxon>
        <taxon>Bacilli</taxon>
        <taxon>Lactobacillales</taxon>
        <taxon>Lactobacillaceae</taxon>
        <taxon>Lapidilactobacillus</taxon>
    </lineage>
</organism>
<accession>A0ABW4BIN7</accession>
<keyword evidence="6 7" id="KW-0472">Membrane</keyword>
<feature type="transmembrane region" description="Helical" evidence="7">
    <location>
        <begin position="78"/>
        <end position="99"/>
    </location>
</feature>
<name>A0ABW4BIN7_9LACO</name>
<feature type="transmembrane region" description="Helical" evidence="7">
    <location>
        <begin position="105"/>
        <end position="130"/>
    </location>
</feature>
<sequence>MQTNWRLFKVYLLAGTFTFSGGMAMLPVIERELCQKSQLISKDDLYEYTTLAQTFPGVIALTNACFVGKKINGTSGMLVAGLGAILPAFVLMSAATMLYQQLPQTGVILSVLTGIRAASAGLLFSAAYTLARYNLRDFWSIFLALACFGLTLFNLLSAPTLIIIAAVVGLLVNWSQRKEFH</sequence>
<evidence type="ECO:0000256" key="1">
    <source>
        <dbReference type="ARBA" id="ARBA00004651"/>
    </source>
</evidence>